<dbReference type="Proteomes" id="UP000807785">
    <property type="component" value="Unassembled WGS sequence"/>
</dbReference>
<protein>
    <submittedName>
        <fullName evidence="2">Peptidoglycan-binding protein</fullName>
    </submittedName>
</protein>
<evidence type="ECO:0000313" key="3">
    <source>
        <dbReference type="Proteomes" id="UP000807785"/>
    </source>
</evidence>
<organism evidence="2 3">
    <name type="scientific">Candidatus Methylophosphatis roskildensis</name>
    <dbReference type="NCBI Taxonomy" id="2899263"/>
    <lineage>
        <taxon>Bacteria</taxon>
        <taxon>Pseudomonadati</taxon>
        <taxon>Pseudomonadota</taxon>
        <taxon>Betaproteobacteria</taxon>
        <taxon>Nitrosomonadales</taxon>
        <taxon>Sterolibacteriaceae</taxon>
        <taxon>Candidatus Methylophosphatis</taxon>
    </lineage>
</organism>
<dbReference type="Pfam" id="PF01471">
    <property type="entry name" value="PG_binding_1"/>
    <property type="match status" value="1"/>
</dbReference>
<evidence type="ECO:0000259" key="1">
    <source>
        <dbReference type="Pfam" id="PF01471"/>
    </source>
</evidence>
<dbReference type="AlphaFoldDB" id="A0A9D7E107"/>
<name>A0A9D7E107_9PROT</name>
<sequence length="79" mass="8410">MGARGPAVAWLADALAVVSGAEQQQRVDRFDAALQEKLKAFQAQEGLKVTGVAGPSTLLRLSHRIDQRLVGQAAQTGKR</sequence>
<comment type="caution">
    <text evidence="2">The sequence shown here is derived from an EMBL/GenBank/DDBJ whole genome shotgun (WGS) entry which is preliminary data.</text>
</comment>
<dbReference type="InterPro" id="IPR036365">
    <property type="entry name" value="PGBD-like_sf"/>
</dbReference>
<dbReference type="SUPFAM" id="SSF47090">
    <property type="entry name" value="PGBD-like"/>
    <property type="match status" value="1"/>
</dbReference>
<proteinExistence type="predicted"/>
<feature type="domain" description="Peptidoglycan binding-like" evidence="1">
    <location>
        <begin position="4"/>
        <end position="60"/>
    </location>
</feature>
<evidence type="ECO:0000313" key="2">
    <source>
        <dbReference type="EMBL" id="MBK6971673.1"/>
    </source>
</evidence>
<dbReference type="InterPro" id="IPR002477">
    <property type="entry name" value="Peptidoglycan-bd-like"/>
</dbReference>
<accession>A0A9D7E107</accession>
<dbReference type="InterPro" id="IPR036366">
    <property type="entry name" value="PGBDSf"/>
</dbReference>
<dbReference type="Gene3D" id="1.10.101.10">
    <property type="entry name" value="PGBD-like superfamily/PGBD"/>
    <property type="match status" value="1"/>
</dbReference>
<gene>
    <name evidence="2" type="ORF">IPH26_01505</name>
</gene>
<dbReference type="EMBL" id="JADJEV010000001">
    <property type="protein sequence ID" value="MBK6971673.1"/>
    <property type="molecule type" value="Genomic_DNA"/>
</dbReference>
<reference evidence="2" key="1">
    <citation type="submission" date="2020-10" db="EMBL/GenBank/DDBJ databases">
        <title>Connecting structure to function with the recovery of over 1000 high-quality activated sludge metagenome-assembled genomes encoding full-length rRNA genes using long-read sequencing.</title>
        <authorList>
            <person name="Singleton C.M."/>
            <person name="Petriglieri F."/>
            <person name="Kristensen J.M."/>
            <person name="Kirkegaard R.H."/>
            <person name="Michaelsen T.Y."/>
            <person name="Andersen M.H."/>
            <person name="Karst S.M."/>
            <person name="Dueholm M.S."/>
            <person name="Nielsen P.H."/>
            <person name="Albertsen M."/>
        </authorList>
    </citation>
    <scope>NUCLEOTIDE SEQUENCE</scope>
    <source>
        <strain evidence="2">Bjer_18-Q3-R1-45_BAT3C.347</strain>
    </source>
</reference>